<reference evidence="4 5" key="1">
    <citation type="submission" date="2024-11" db="EMBL/GenBank/DDBJ databases">
        <authorList>
            <person name="Heng Y.C."/>
            <person name="Lim A.C.H."/>
            <person name="Lee J.K.Y."/>
            <person name="Kittelmann S."/>
        </authorList>
    </citation>
    <scope>NUCLEOTIDE SEQUENCE [LARGE SCALE GENOMIC DNA]</scope>
    <source>
        <strain evidence="4 5">WILCCON 0269</strain>
    </source>
</reference>
<dbReference type="EMBL" id="JBJHZX010000011">
    <property type="protein sequence ID" value="MFL0195671.1"/>
    <property type="molecule type" value="Genomic_DNA"/>
</dbReference>
<dbReference type="InterPro" id="IPR001107">
    <property type="entry name" value="Band_7"/>
</dbReference>
<evidence type="ECO:0000313" key="5">
    <source>
        <dbReference type="Proteomes" id="UP001623660"/>
    </source>
</evidence>
<proteinExistence type="predicted"/>
<keyword evidence="2" id="KW-0812">Transmembrane</keyword>
<dbReference type="PIRSF" id="PIRSF035261">
    <property type="entry name" value="UCP035261"/>
    <property type="match status" value="1"/>
</dbReference>
<evidence type="ECO:0000256" key="1">
    <source>
        <dbReference type="SAM" id="Coils"/>
    </source>
</evidence>
<sequence length="720" mass="78720">MSSNLLIHFAFIGGIIVGILVLIVIIVKVVGIIIIHSDEVGIEEKWWSLKGTLDKQIIALNGESGFQPDLLRAGIYLRSPIMYHIHRAPLITIPQGKIAYVFARDGKSLDTTQTLGKVIKESDNFQDVRAFLANGGQKGPQRAILREGTYAINLAQFIVITEEQVYSLVADTEYEQMKIKIQALNGFTPVIINGKSDLIGIVTVNEGPSLPNGEIIAPVVAQNTSDENYHNNFQDIEKFLAAGGLKGRQYQTLSDGTYFINRLFATVELLPKTVIDVTEVGVVTSYYGSKGEDVTGSKYTHGELVSQGSKGIWEVALQPGKYAFNTYAGRIIKVPTINIILKWMQNQSGNHKLDENLKEISLITKDAFEPVLPLTVVMHIDYKNASRVIQRFGDIKILIEQSLDPMIAGYFKNIGQQMTLIELIQNRNEIQSRASEEMKERFSRYDLELEEVLIGTPAASPNDSRINTILQQLRDRQVAKEQIATYDAQQKSADKMKELEEAKAKANAQAALTQSDIDITIADNKGKAALKSAEQEAAKIKALSEADKYKSNQKAEADRYAREQDAEATAKTVELTAKANAEKVKVTADADSYELETIGNAKALNIKAVASAEADKETKVGTAKGIAAKALVDAYGGPELQVVQSVLTQFAEALKVSKSPLVPNTIITAAGDGKTPNAMEGILSLVLANIANGKGLLVPKDIESSKITEKQDEADKTDNQ</sequence>
<dbReference type="Proteomes" id="UP001623660">
    <property type="component" value="Unassembled WGS sequence"/>
</dbReference>
<protein>
    <submittedName>
        <fullName evidence="4">SPFH domain-containing protein</fullName>
    </submittedName>
</protein>
<dbReference type="Gene3D" id="3.30.479.30">
    <property type="entry name" value="Band 7 domain"/>
    <property type="match status" value="1"/>
</dbReference>
<keyword evidence="2" id="KW-0472">Membrane</keyword>
<comment type="caution">
    <text evidence="4">The sequence shown here is derived from an EMBL/GenBank/DDBJ whole genome shotgun (WGS) entry which is preliminary data.</text>
</comment>
<name>A0ABW8SIU2_9CLOT</name>
<dbReference type="Pfam" id="PF01145">
    <property type="entry name" value="Band_7"/>
    <property type="match status" value="1"/>
</dbReference>
<keyword evidence="5" id="KW-1185">Reference proteome</keyword>
<feature type="domain" description="Band 7" evidence="3">
    <location>
        <begin position="274"/>
        <end position="489"/>
    </location>
</feature>
<evidence type="ECO:0000313" key="4">
    <source>
        <dbReference type="EMBL" id="MFL0195671.1"/>
    </source>
</evidence>
<feature type="coiled-coil region" evidence="1">
    <location>
        <begin position="489"/>
        <end position="516"/>
    </location>
</feature>
<gene>
    <name evidence="4" type="ORF">ACJDU8_08865</name>
</gene>
<dbReference type="RefSeq" id="WP_406791790.1">
    <property type="nucleotide sequence ID" value="NZ_JBJHZX010000011.1"/>
</dbReference>
<dbReference type="InterPro" id="IPR017037">
    <property type="entry name" value="UCP035261"/>
</dbReference>
<feature type="transmembrane region" description="Helical" evidence="2">
    <location>
        <begin position="6"/>
        <end position="35"/>
    </location>
</feature>
<evidence type="ECO:0000259" key="3">
    <source>
        <dbReference type="Pfam" id="PF01145"/>
    </source>
</evidence>
<accession>A0ABW8SIU2</accession>
<dbReference type="InterPro" id="IPR036013">
    <property type="entry name" value="Band_7/SPFH_dom_sf"/>
</dbReference>
<keyword evidence="2" id="KW-1133">Transmembrane helix</keyword>
<evidence type="ECO:0000256" key="2">
    <source>
        <dbReference type="SAM" id="Phobius"/>
    </source>
</evidence>
<organism evidence="4 5">
    <name type="scientific">Candidatus Clostridium eludens</name>
    <dbReference type="NCBI Taxonomy" id="3381663"/>
    <lineage>
        <taxon>Bacteria</taxon>
        <taxon>Bacillati</taxon>
        <taxon>Bacillota</taxon>
        <taxon>Clostridia</taxon>
        <taxon>Eubacteriales</taxon>
        <taxon>Clostridiaceae</taxon>
        <taxon>Clostridium</taxon>
    </lineage>
</organism>
<keyword evidence="1" id="KW-0175">Coiled coil</keyword>